<protein>
    <submittedName>
        <fullName evidence="2">Uncharacterized protein</fullName>
    </submittedName>
</protein>
<dbReference type="AlphaFoldDB" id="A0A395T059"/>
<keyword evidence="3" id="KW-1185">Reference proteome</keyword>
<feature type="region of interest" description="Disordered" evidence="1">
    <location>
        <begin position="176"/>
        <end position="225"/>
    </location>
</feature>
<accession>A0A395T059</accession>
<evidence type="ECO:0000313" key="3">
    <source>
        <dbReference type="Proteomes" id="UP000266234"/>
    </source>
</evidence>
<evidence type="ECO:0000256" key="1">
    <source>
        <dbReference type="SAM" id="MobiDB-lite"/>
    </source>
</evidence>
<name>A0A395T059_9HYPO</name>
<proteinExistence type="predicted"/>
<organism evidence="2 3">
    <name type="scientific">Fusarium longipes</name>
    <dbReference type="NCBI Taxonomy" id="694270"/>
    <lineage>
        <taxon>Eukaryota</taxon>
        <taxon>Fungi</taxon>
        <taxon>Dikarya</taxon>
        <taxon>Ascomycota</taxon>
        <taxon>Pezizomycotina</taxon>
        <taxon>Sordariomycetes</taxon>
        <taxon>Hypocreomycetidae</taxon>
        <taxon>Hypocreales</taxon>
        <taxon>Nectriaceae</taxon>
        <taxon>Fusarium</taxon>
    </lineage>
</organism>
<reference evidence="2 3" key="1">
    <citation type="journal article" date="2018" name="PLoS Pathog.">
        <title>Evolution of structural diversity of trichothecenes, a family of toxins produced by plant pathogenic and entomopathogenic fungi.</title>
        <authorList>
            <person name="Proctor R.H."/>
            <person name="McCormick S.P."/>
            <person name="Kim H.S."/>
            <person name="Cardoza R.E."/>
            <person name="Stanley A.M."/>
            <person name="Lindo L."/>
            <person name="Kelly A."/>
            <person name="Brown D.W."/>
            <person name="Lee T."/>
            <person name="Vaughan M.M."/>
            <person name="Alexander N.J."/>
            <person name="Busman M."/>
            <person name="Gutierrez S."/>
        </authorList>
    </citation>
    <scope>NUCLEOTIDE SEQUENCE [LARGE SCALE GENOMIC DNA]</scope>
    <source>
        <strain evidence="2 3">NRRL 20695</strain>
    </source>
</reference>
<dbReference type="Proteomes" id="UP000266234">
    <property type="component" value="Unassembled WGS sequence"/>
</dbReference>
<feature type="region of interest" description="Disordered" evidence="1">
    <location>
        <begin position="1"/>
        <end position="26"/>
    </location>
</feature>
<evidence type="ECO:0000313" key="2">
    <source>
        <dbReference type="EMBL" id="RGP77605.1"/>
    </source>
</evidence>
<comment type="caution">
    <text evidence="2">The sequence shown here is derived from an EMBL/GenBank/DDBJ whole genome shotgun (WGS) entry which is preliminary data.</text>
</comment>
<gene>
    <name evidence="2" type="ORF">FLONG3_4296</name>
</gene>
<sequence>MSFLFKRSEKQRRNTDDDYNKMQYRTERGSIPARIVETQMRECEDRLSNEDRKMYPHRYDNQEQVFQPYEQRNDPQNRRFFEAPINSRVDLSRKPCNAEKVDKRMNPHPNDRARVARTEVNDPGAFRGVVTADPKNGRVYGVAGVIYHPEGNTQGMRRAPMEPLDREGRQYLRRYQDDAADPMRVTTWPPRDEDGDELAMYEGRYQKVRKSKPQPAPKAKKGFFK</sequence>
<dbReference type="EMBL" id="PXOG01000090">
    <property type="protein sequence ID" value="RGP77605.1"/>
    <property type="molecule type" value="Genomic_DNA"/>
</dbReference>
<feature type="compositionally biased region" description="Basic residues" evidence="1">
    <location>
        <begin position="206"/>
        <end position="225"/>
    </location>
</feature>
<dbReference type="OrthoDB" id="3445416at2759"/>